<dbReference type="FunFam" id="3.30.160.60:FF:002090">
    <property type="entry name" value="Zinc finger protein 473"/>
    <property type="match status" value="1"/>
</dbReference>
<dbReference type="Proteomes" id="UP000694402">
    <property type="component" value="Unassembled WGS sequence"/>
</dbReference>
<dbReference type="FunFam" id="3.30.160.60:FF:000100">
    <property type="entry name" value="Zinc finger 45-like"/>
    <property type="match status" value="1"/>
</dbReference>
<dbReference type="InterPro" id="IPR013087">
    <property type="entry name" value="Znf_C2H2_type"/>
</dbReference>
<dbReference type="FunFam" id="3.30.160.60:FF:000508">
    <property type="entry name" value="Myeloid zinc finger 1"/>
    <property type="match status" value="1"/>
</dbReference>
<comment type="similarity">
    <text evidence="2">Belongs to the krueppel C2H2-type zinc-finger protein family.</text>
</comment>
<keyword evidence="7" id="KW-0805">Transcription regulation</keyword>
<evidence type="ECO:0000256" key="7">
    <source>
        <dbReference type="ARBA" id="ARBA00023015"/>
    </source>
</evidence>
<dbReference type="GO" id="GO:0000981">
    <property type="term" value="F:DNA-binding transcription factor activity, RNA polymerase II-specific"/>
    <property type="evidence" value="ECO:0007669"/>
    <property type="project" value="TreeGrafter"/>
</dbReference>
<feature type="domain" description="C2H2-type" evidence="13">
    <location>
        <begin position="196"/>
        <end position="223"/>
    </location>
</feature>
<feature type="compositionally biased region" description="Polar residues" evidence="12">
    <location>
        <begin position="82"/>
        <end position="91"/>
    </location>
</feature>
<dbReference type="PROSITE" id="PS00028">
    <property type="entry name" value="ZINC_FINGER_C2H2_1"/>
    <property type="match status" value="7"/>
</dbReference>
<dbReference type="PROSITE" id="PS50157">
    <property type="entry name" value="ZINC_FINGER_C2H2_2"/>
    <property type="match status" value="7"/>
</dbReference>
<dbReference type="Gene3D" id="3.30.160.60">
    <property type="entry name" value="Classic Zinc Finger"/>
    <property type="match status" value="7"/>
</dbReference>
<dbReference type="Pfam" id="PF00096">
    <property type="entry name" value="zf-C2H2"/>
    <property type="match status" value="6"/>
</dbReference>
<comment type="subcellular location">
    <subcellularLocation>
        <location evidence="1">Nucleus</location>
    </subcellularLocation>
</comment>
<keyword evidence="4" id="KW-0677">Repeat</keyword>
<organism evidence="14 15">
    <name type="scientific">Oncorhynchus tshawytscha</name>
    <name type="common">Chinook salmon</name>
    <name type="synonym">Salmo tshawytscha</name>
    <dbReference type="NCBI Taxonomy" id="74940"/>
    <lineage>
        <taxon>Eukaryota</taxon>
        <taxon>Metazoa</taxon>
        <taxon>Chordata</taxon>
        <taxon>Craniata</taxon>
        <taxon>Vertebrata</taxon>
        <taxon>Euteleostomi</taxon>
        <taxon>Actinopterygii</taxon>
        <taxon>Neopterygii</taxon>
        <taxon>Teleostei</taxon>
        <taxon>Protacanthopterygii</taxon>
        <taxon>Salmoniformes</taxon>
        <taxon>Salmonidae</taxon>
        <taxon>Salmoninae</taxon>
        <taxon>Oncorhynchus</taxon>
    </lineage>
</organism>
<evidence type="ECO:0000256" key="12">
    <source>
        <dbReference type="SAM" id="MobiDB-lite"/>
    </source>
</evidence>
<evidence type="ECO:0000256" key="6">
    <source>
        <dbReference type="ARBA" id="ARBA00022833"/>
    </source>
</evidence>
<evidence type="ECO:0000313" key="14">
    <source>
        <dbReference type="Ensembl" id="ENSOTSP00005156896.1"/>
    </source>
</evidence>
<feature type="domain" description="C2H2-type" evidence="13">
    <location>
        <begin position="265"/>
        <end position="292"/>
    </location>
</feature>
<dbReference type="InterPro" id="IPR036236">
    <property type="entry name" value="Znf_C2H2_sf"/>
</dbReference>
<evidence type="ECO:0000256" key="10">
    <source>
        <dbReference type="ARBA" id="ARBA00023242"/>
    </source>
</evidence>
<feature type="domain" description="C2H2-type" evidence="13">
    <location>
        <begin position="293"/>
        <end position="320"/>
    </location>
</feature>
<evidence type="ECO:0000256" key="11">
    <source>
        <dbReference type="PROSITE-ProRule" id="PRU00042"/>
    </source>
</evidence>
<feature type="region of interest" description="Disordered" evidence="12">
    <location>
        <begin position="66"/>
        <end position="122"/>
    </location>
</feature>
<evidence type="ECO:0000256" key="4">
    <source>
        <dbReference type="ARBA" id="ARBA00022737"/>
    </source>
</evidence>
<keyword evidence="10" id="KW-0539">Nucleus</keyword>
<feature type="domain" description="C2H2-type" evidence="13">
    <location>
        <begin position="349"/>
        <end position="376"/>
    </location>
</feature>
<evidence type="ECO:0000259" key="13">
    <source>
        <dbReference type="PROSITE" id="PS50157"/>
    </source>
</evidence>
<dbReference type="GO" id="GO:0008270">
    <property type="term" value="F:zinc ion binding"/>
    <property type="evidence" value="ECO:0007669"/>
    <property type="project" value="UniProtKB-KW"/>
</dbReference>
<dbReference type="FunFam" id="3.30.160.60:FF:000624">
    <property type="entry name" value="zinc finger protein 697"/>
    <property type="match status" value="1"/>
</dbReference>
<dbReference type="FunFam" id="3.30.160.60:FF:002343">
    <property type="entry name" value="Zinc finger protein 33A"/>
    <property type="match status" value="1"/>
</dbReference>
<keyword evidence="6" id="KW-0862">Zinc</keyword>
<dbReference type="GO" id="GO:0042802">
    <property type="term" value="F:identical protein binding"/>
    <property type="evidence" value="ECO:0007669"/>
    <property type="project" value="UniProtKB-ARBA"/>
</dbReference>
<evidence type="ECO:0000313" key="15">
    <source>
        <dbReference type="Proteomes" id="UP000694402"/>
    </source>
</evidence>
<feature type="compositionally biased region" description="Basic residues" evidence="12">
    <location>
        <begin position="108"/>
        <end position="119"/>
    </location>
</feature>
<keyword evidence="15" id="KW-1185">Reference proteome</keyword>
<reference evidence="15" key="1">
    <citation type="journal article" date="2018" name="PLoS ONE">
        <title>Chinook salmon (Oncorhynchus tshawytscha) genome and transcriptome.</title>
        <authorList>
            <person name="Christensen K.A."/>
            <person name="Leong J.S."/>
            <person name="Sakhrani D."/>
            <person name="Biagi C.A."/>
            <person name="Minkley D.R."/>
            <person name="Withler R.E."/>
            <person name="Rondeau E.B."/>
            <person name="Koop B.F."/>
            <person name="Devlin R.H."/>
        </authorList>
    </citation>
    <scope>NUCLEOTIDE SEQUENCE [LARGE SCALE GENOMIC DNA]</scope>
</reference>
<dbReference type="AlphaFoldDB" id="A0AAZ3SUU2"/>
<reference evidence="14" key="2">
    <citation type="submission" date="2025-08" db="UniProtKB">
        <authorList>
            <consortium name="Ensembl"/>
        </authorList>
    </citation>
    <scope>IDENTIFICATION</scope>
</reference>
<name>A0AAZ3SUU2_ONCTS</name>
<feature type="domain" description="C2H2-type" evidence="13">
    <location>
        <begin position="168"/>
        <end position="195"/>
    </location>
</feature>
<protein>
    <recommendedName>
        <fullName evidence="13">C2H2-type domain-containing protein</fullName>
    </recommendedName>
</protein>
<dbReference type="FunFam" id="3.30.160.60:FF:001753">
    <property type="entry name" value="Si:ch211-119o8.6"/>
    <property type="match status" value="1"/>
</dbReference>
<feature type="domain" description="C2H2-type" evidence="13">
    <location>
        <begin position="139"/>
        <end position="167"/>
    </location>
</feature>
<dbReference type="SUPFAM" id="SSF57667">
    <property type="entry name" value="beta-beta-alpha zinc fingers"/>
    <property type="match status" value="5"/>
</dbReference>
<proteinExistence type="inferred from homology"/>
<feature type="domain" description="C2H2-type" evidence="13">
    <location>
        <begin position="321"/>
        <end position="348"/>
    </location>
</feature>
<keyword evidence="8" id="KW-0238">DNA-binding</keyword>
<dbReference type="GO" id="GO:0005634">
    <property type="term" value="C:nucleus"/>
    <property type="evidence" value="ECO:0007669"/>
    <property type="project" value="UniProtKB-SubCell"/>
</dbReference>
<keyword evidence="3" id="KW-0479">Metal-binding</keyword>
<keyword evidence="5 11" id="KW-0863">Zinc-finger</keyword>
<dbReference type="GeneTree" id="ENSGT01150000286939"/>
<keyword evidence="9" id="KW-0804">Transcription</keyword>
<dbReference type="SMART" id="SM00355">
    <property type="entry name" value="ZnF_C2H2"/>
    <property type="match status" value="8"/>
</dbReference>
<evidence type="ECO:0000256" key="3">
    <source>
        <dbReference type="ARBA" id="ARBA00022723"/>
    </source>
</evidence>
<evidence type="ECO:0000256" key="5">
    <source>
        <dbReference type="ARBA" id="ARBA00022771"/>
    </source>
</evidence>
<accession>A0AAZ3SUU2</accession>
<evidence type="ECO:0000256" key="2">
    <source>
        <dbReference type="ARBA" id="ARBA00006991"/>
    </source>
</evidence>
<reference evidence="14" key="3">
    <citation type="submission" date="2025-09" db="UniProtKB">
        <authorList>
            <consortium name="Ensembl"/>
        </authorList>
    </citation>
    <scope>IDENTIFICATION</scope>
</reference>
<evidence type="ECO:0000256" key="1">
    <source>
        <dbReference type="ARBA" id="ARBA00004123"/>
    </source>
</evidence>
<dbReference type="Ensembl" id="ENSOTST00005175096.1">
    <property type="protein sequence ID" value="ENSOTSP00005156896.1"/>
    <property type="gene ID" value="ENSOTSG00005064774.1"/>
</dbReference>
<dbReference type="PANTHER" id="PTHR24394">
    <property type="entry name" value="ZINC FINGER PROTEIN"/>
    <property type="match status" value="1"/>
</dbReference>
<evidence type="ECO:0000256" key="9">
    <source>
        <dbReference type="ARBA" id="ARBA00023163"/>
    </source>
</evidence>
<dbReference type="GO" id="GO:0003677">
    <property type="term" value="F:DNA binding"/>
    <property type="evidence" value="ECO:0007669"/>
    <property type="project" value="UniProtKB-KW"/>
</dbReference>
<sequence>MSKLQLLNEVLDEKLAAVPLEISVVVKTTIAEYQGEISRLKRAVARLRRLLDLVFKPEIKLQRLAGLESESTSDYEPPSEVSPDSDNSENGNVDGVESRIPLSGLKPLKSKRGRGRPRKGTSELPDLKCDKKNCEFPDLKCDVCGKCFEKARNLQRHRQYRHSEERRHMCDTCGKCFIRKDHMTQHMKLHTEEKKHCCTECGKCFLHKSILKNHMGTHTGEAFKCDVCGKCMTTAGGLKVMSKQLEHHMKDLTQHRLVHALERPFKCLTCGKGFTSRAALMGHERIHTGEKPHSCAECGKSYRLSYDLSIHMRRHTGERPHLCSECGKSFITKSSLENHKVIHTGEKPFKCETCGAAFGHKANLQRHQVLHTGERPYKCKVCGKNVVYF</sequence>
<dbReference type="PANTHER" id="PTHR24394:SF48">
    <property type="entry name" value="ZINC FINGER PROTEIN 771"/>
    <property type="match status" value="1"/>
</dbReference>
<evidence type="ECO:0000256" key="8">
    <source>
        <dbReference type="ARBA" id="ARBA00023125"/>
    </source>
</evidence>